<dbReference type="Proteomes" id="UP001201812">
    <property type="component" value="Unassembled WGS sequence"/>
</dbReference>
<accession>A0AAD4MP32</accession>
<evidence type="ECO:0000313" key="1">
    <source>
        <dbReference type="EMBL" id="KAI1699282.1"/>
    </source>
</evidence>
<sequence length="137" mass="15712">MSLVHDPLRYREVLHRGSNIAAVDEHFWKGMGATHAKIVLCHINHQECDPVVYFLFQKHSPFCLLSKKSHRLISLWVSEEMPLTTQQILVTLLSVQISILKESNITHEMMMAAYEMCNSAIDLGNAHIAEELREESE</sequence>
<comment type="caution">
    <text evidence="1">The sequence shown here is derived from an EMBL/GenBank/DDBJ whole genome shotgun (WGS) entry which is preliminary data.</text>
</comment>
<gene>
    <name evidence="1" type="ORF">DdX_17410</name>
</gene>
<dbReference type="EMBL" id="JAKKPZ010000185">
    <property type="protein sequence ID" value="KAI1699282.1"/>
    <property type="molecule type" value="Genomic_DNA"/>
</dbReference>
<evidence type="ECO:0000313" key="2">
    <source>
        <dbReference type="Proteomes" id="UP001201812"/>
    </source>
</evidence>
<organism evidence="1 2">
    <name type="scientific">Ditylenchus destructor</name>
    <dbReference type="NCBI Taxonomy" id="166010"/>
    <lineage>
        <taxon>Eukaryota</taxon>
        <taxon>Metazoa</taxon>
        <taxon>Ecdysozoa</taxon>
        <taxon>Nematoda</taxon>
        <taxon>Chromadorea</taxon>
        <taxon>Rhabditida</taxon>
        <taxon>Tylenchina</taxon>
        <taxon>Tylenchomorpha</taxon>
        <taxon>Sphaerularioidea</taxon>
        <taxon>Anguinidae</taxon>
        <taxon>Anguininae</taxon>
        <taxon>Ditylenchus</taxon>
    </lineage>
</organism>
<reference evidence="1" key="1">
    <citation type="submission" date="2022-01" db="EMBL/GenBank/DDBJ databases">
        <title>Genome Sequence Resource for Two Populations of Ditylenchus destructor, the Migratory Endoparasitic Phytonematode.</title>
        <authorList>
            <person name="Zhang H."/>
            <person name="Lin R."/>
            <person name="Xie B."/>
        </authorList>
    </citation>
    <scope>NUCLEOTIDE SEQUENCE</scope>
    <source>
        <strain evidence="1">BazhouSP</strain>
    </source>
</reference>
<keyword evidence="2" id="KW-1185">Reference proteome</keyword>
<proteinExistence type="predicted"/>
<name>A0AAD4MP32_9BILA</name>
<protein>
    <submittedName>
        <fullName evidence="1">Uncharacterized protein</fullName>
    </submittedName>
</protein>
<dbReference type="AlphaFoldDB" id="A0AAD4MP32"/>